<keyword evidence="1" id="KW-0285">Flavoprotein</keyword>
<dbReference type="Gene3D" id="3.40.50.360">
    <property type="match status" value="1"/>
</dbReference>
<keyword evidence="5" id="KW-1185">Reference proteome</keyword>
<dbReference type="PANTHER" id="PTHR43278">
    <property type="entry name" value="NAD(P)H-DEPENDENT FMN-CONTAINING OXIDOREDUCTASE YWQN-RELATED"/>
    <property type="match status" value="1"/>
</dbReference>
<dbReference type="OrthoDB" id="1767356at2"/>
<proteinExistence type="predicted"/>
<evidence type="ECO:0000313" key="5">
    <source>
        <dbReference type="Proteomes" id="UP000187651"/>
    </source>
</evidence>
<protein>
    <submittedName>
        <fullName evidence="4">NADPH-dependent FMN reductase</fullName>
    </submittedName>
</protein>
<dbReference type="Pfam" id="PF03358">
    <property type="entry name" value="FMN_red"/>
    <property type="match status" value="1"/>
</dbReference>
<evidence type="ECO:0000256" key="2">
    <source>
        <dbReference type="ARBA" id="ARBA00022643"/>
    </source>
</evidence>
<dbReference type="InterPro" id="IPR029039">
    <property type="entry name" value="Flavoprotein-like_sf"/>
</dbReference>
<dbReference type="Proteomes" id="UP000187651">
    <property type="component" value="Unassembled WGS sequence"/>
</dbReference>
<dbReference type="RefSeq" id="WP_074521557.1">
    <property type="nucleotide sequence ID" value="NZ_FNHZ01000003.1"/>
</dbReference>
<dbReference type="InterPro" id="IPR005025">
    <property type="entry name" value="FMN_Rdtase-like_dom"/>
</dbReference>
<dbReference type="InterPro" id="IPR051796">
    <property type="entry name" value="ISF_SsuE-like"/>
</dbReference>
<evidence type="ECO:0000259" key="3">
    <source>
        <dbReference type="Pfam" id="PF03358"/>
    </source>
</evidence>
<sequence>MNEIDVLIIVGSNRSINDSNSYKISQIIKNYIEEKGYNCEIVSLADYDIKFCKGCMRCFMTGECSINDDLIIIKDKMKKARHIIFASPVYLHDVPGIMKNFLDRLAYWTHVFELLGKTSSSVAVASSNGLSYISNYHKKVLELFGTIYLDGLEVTVDKPPMLNKIDNLNIVLDNYIENILNGLKNDVDLTKIENQIGTFNLYKKRYTSTDEDYFESLCWKNDNALKKNSFLDAYRYRRKM</sequence>
<dbReference type="EMBL" id="FNHZ01000003">
    <property type="protein sequence ID" value="SDM90336.1"/>
    <property type="molecule type" value="Genomic_DNA"/>
</dbReference>
<feature type="domain" description="NADPH-dependent FMN reductase-like" evidence="3">
    <location>
        <begin position="5"/>
        <end position="158"/>
    </location>
</feature>
<dbReference type="SUPFAM" id="SSF52218">
    <property type="entry name" value="Flavoproteins"/>
    <property type="match status" value="1"/>
</dbReference>
<organism evidence="4 5">
    <name type="scientific">Lachnospira pectinoschiza</name>
    <dbReference type="NCBI Taxonomy" id="28052"/>
    <lineage>
        <taxon>Bacteria</taxon>
        <taxon>Bacillati</taxon>
        <taxon>Bacillota</taxon>
        <taxon>Clostridia</taxon>
        <taxon>Lachnospirales</taxon>
        <taxon>Lachnospiraceae</taxon>
        <taxon>Lachnospira</taxon>
    </lineage>
</organism>
<name>A0A1G9X1K1_9FIRM</name>
<keyword evidence="2" id="KW-0288">FMN</keyword>
<dbReference type="GO" id="GO:0016491">
    <property type="term" value="F:oxidoreductase activity"/>
    <property type="evidence" value="ECO:0007669"/>
    <property type="project" value="InterPro"/>
</dbReference>
<evidence type="ECO:0000313" key="4">
    <source>
        <dbReference type="EMBL" id="SDM90336.1"/>
    </source>
</evidence>
<dbReference type="AlphaFoldDB" id="A0A1G9X1K1"/>
<evidence type="ECO:0000256" key="1">
    <source>
        <dbReference type="ARBA" id="ARBA00022630"/>
    </source>
</evidence>
<reference evidence="5" key="1">
    <citation type="submission" date="2016-10" db="EMBL/GenBank/DDBJ databases">
        <authorList>
            <person name="Varghese N."/>
            <person name="Submissions S."/>
        </authorList>
    </citation>
    <scope>NUCLEOTIDE SEQUENCE [LARGE SCALE GENOMIC DNA]</scope>
    <source>
        <strain evidence="5">M83</strain>
    </source>
</reference>
<gene>
    <name evidence="4" type="ORF">SAMN05216544_1420</name>
</gene>
<accession>A0A1G9X1K1</accession>
<dbReference type="PANTHER" id="PTHR43278:SF2">
    <property type="entry name" value="IRON-SULFUR FLAVOPROTEIN"/>
    <property type="match status" value="1"/>
</dbReference>